<proteinExistence type="predicted"/>
<comment type="caution">
    <text evidence="1">The sequence shown here is derived from an EMBL/GenBank/DDBJ whole genome shotgun (WGS) entry which is preliminary data.</text>
</comment>
<name>A0A6B3NSE5_9CYAN</name>
<dbReference type="AlphaFoldDB" id="A0A6B3NSE5"/>
<evidence type="ECO:0000313" key="1">
    <source>
        <dbReference type="EMBL" id="NER32128.1"/>
    </source>
</evidence>
<organism evidence="1">
    <name type="scientific">Symploca sp. SIO1C4</name>
    <dbReference type="NCBI Taxonomy" id="2607765"/>
    <lineage>
        <taxon>Bacteria</taxon>
        <taxon>Bacillati</taxon>
        <taxon>Cyanobacteriota</taxon>
        <taxon>Cyanophyceae</taxon>
        <taxon>Coleofasciculales</taxon>
        <taxon>Coleofasciculaceae</taxon>
        <taxon>Symploca</taxon>
    </lineage>
</organism>
<protein>
    <submittedName>
        <fullName evidence="1">Uncharacterized protein</fullName>
    </submittedName>
</protein>
<gene>
    <name evidence="1" type="ORF">F6J89_32135</name>
</gene>
<dbReference type="EMBL" id="JAAHFQ010001080">
    <property type="protein sequence ID" value="NER32128.1"/>
    <property type="molecule type" value="Genomic_DNA"/>
</dbReference>
<reference evidence="1" key="1">
    <citation type="submission" date="2019-11" db="EMBL/GenBank/DDBJ databases">
        <title>Genomic insights into an expanded diversity of filamentous marine cyanobacteria reveals the extraordinary biosynthetic potential of Moorea and Okeania.</title>
        <authorList>
            <person name="Ferreira Leao T."/>
            <person name="Wang M."/>
            <person name="Moss N."/>
            <person name="Da Silva R."/>
            <person name="Sanders J."/>
            <person name="Nurk S."/>
            <person name="Gurevich A."/>
            <person name="Humphrey G."/>
            <person name="Reher R."/>
            <person name="Zhu Q."/>
            <person name="Belda-Ferre P."/>
            <person name="Glukhov E."/>
            <person name="Rex R."/>
            <person name="Dorrestein P.C."/>
            <person name="Knight R."/>
            <person name="Pevzner P."/>
            <person name="Gerwick W.H."/>
            <person name="Gerwick L."/>
        </authorList>
    </citation>
    <scope>NUCLEOTIDE SEQUENCE</scope>
    <source>
        <strain evidence="1">SIO1C4</strain>
    </source>
</reference>
<accession>A0A6B3NSE5</accession>
<sequence length="132" mass="15029">MPELKQRTWIELANQILLDLHKIQPYCGTPIAAVYADNLLRTMRTLRDQSPYRPLTEVVMALYDALAFQNRWIDYNASQYKGAHSLLTTFLHSQLSKKDVELAILALEDLGFDTLPFGVEFNAGINLDGDED</sequence>